<dbReference type="RefSeq" id="WP_053819786.1">
    <property type="nucleotide sequence ID" value="NZ_CP006911.1"/>
</dbReference>
<comment type="function">
    <text evidence="3">Accelerates the degradation of transcripts by removing pyrophosphate from the 5'-end of triphosphorylated RNA, leading to a more labile monophosphorylated state that can stimulate subsequent ribonuclease cleavage.</text>
</comment>
<dbReference type="PROSITE" id="PS00893">
    <property type="entry name" value="NUDIX_BOX"/>
    <property type="match status" value="1"/>
</dbReference>
<comment type="cofactor">
    <cofactor evidence="3">
        <name>a divalent metal cation</name>
        <dbReference type="ChEBI" id="CHEBI:60240"/>
    </cofactor>
</comment>
<dbReference type="EC" id="3.6.1.-" evidence="3"/>
<accession>A0A0M4L4U7</accession>
<dbReference type="PROSITE" id="PS51462">
    <property type="entry name" value="NUDIX"/>
    <property type="match status" value="1"/>
</dbReference>
<evidence type="ECO:0000256" key="2">
    <source>
        <dbReference type="ARBA" id="ARBA00022801"/>
    </source>
</evidence>
<dbReference type="CDD" id="cd03671">
    <property type="entry name" value="NUDIX_Ap4A_hydrolase_plant_like"/>
    <property type="match status" value="1"/>
</dbReference>
<dbReference type="STRING" id="1125411.W908_02530"/>
<evidence type="ECO:0000259" key="4">
    <source>
        <dbReference type="PROSITE" id="PS51462"/>
    </source>
</evidence>
<dbReference type="HAMAP" id="MF_00298">
    <property type="entry name" value="Nudix_RppH"/>
    <property type="match status" value="1"/>
</dbReference>
<evidence type="ECO:0000313" key="5">
    <source>
        <dbReference type="EMBL" id="ALE01576.1"/>
    </source>
</evidence>
<dbReference type="GO" id="GO:0016462">
    <property type="term" value="F:pyrophosphatase activity"/>
    <property type="evidence" value="ECO:0007669"/>
    <property type="project" value="UniProtKB-ARBA"/>
</dbReference>
<gene>
    <name evidence="3" type="primary">rppH</name>
    <name evidence="3" type="synonym">nudH</name>
    <name evidence="5" type="ORF">W908_02530</name>
</gene>
<dbReference type="AlphaFoldDB" id="A0A0M4L4U7"/>
<dbReference type="InterPro" id="IPR020084">
    <property type="entry name" value="NUDIX_hydrolase_CS"/>
</dbReference>
<dbReference type="InterPro" id="IPR022927">
    <property type="entry name" value="RppH"/>
</dbReference>
<dbReference type="Gene3D" id="3.90.79.10">
    <property type="entry name" value="Nucleoside Triphosphate Pyrophosphohydrolase"/>
    <property type="match status" value="1"/>
</dbReference>
<dbReference type="PATRIC" id="fig|1125411.7.peg.497"/>
<dbReference type="InterPro" id="IPR015797">
    <property type="entry name" value="NUDIX_hydrolase-like_dom_sf"/>
</dbReference>
<dbReference type="NCBIfam" id="NF001938">
    <property type="entry name" value="PRK00714.1-5"/>
    <property type="match status" value="1"/>
</dbReference>
<protein>
    <recommendedName>
        <fullName evidence="3">RNA pyrophosphohydrolase</fullName>
        <ecNumber evidence="3">3.6.1.-</ecNumber>
    </recommendedName>
    <alternativeName>
        <fullName evidence="3">(Di)nucleoside polyphosphate hydrolase</fullName>
    </alternativeName>
</protein>
<evidence type="ECO:0000313" key="6">
    <source>
        <dbReference type="Proteomes" id="UP000068905"/>
    </source>
</evidence>
<comment type="similarity">
    <text evidence="3">Belongs to the Nudix hydrolase family. RppH subfamily.</text>
</comment>
<feature type="domain" description="Nudix hydrolase" evidence="4">
    <location>
        <begin position="6"/>
        <end position="149"/>
    </location>
</feature>
<reference evidence="5 6" key="1">
    <citation type="journal article" date="2015" name="Genome Announc.">
        <title>Genome Sequence of 'Candidatus Thioglobus singularis' Strain PS1, a Mixotroph from the SUP05 Clade of Marine Gammaproteobacteria.</title>
        <authorList>
            <person name="Marshall K.T."/>
            <person name="Morris R.M."/>
        </authorList>
    </citation>
    <scope>NUCLEOTIDE SEQUENCE [LARGE SCALE GENOMIC DNA]</scope>
    <source>
        <strain evidence="5 6">PS1</strain>
    </source>
</reference>
<dbReference type="PANTHER" id="PTHR43736">
    <property type="entry name" value="ADP-RIBOSE PYROPHOSPHATASE"/>
    <property type="match status" value="1"/>
</dbReference>
<sequence length="177" mass="20761">MIDSDGYRANVGIVITNDKKQILLAKRCKQDAWQLPQGGIDKDETEIDALYRELEEEVGLYPAHVKLIAKTPKWLRYDLPLEHIRRSQKPTCIGQKQVWFLLKLESSDDNISLNLHHDIEFDDWKWVDYWSPVDEVINFKRDVYEDMLKALAPILFDNEHSIPNELSRPLQFSAIKL</sequence>
<proteinExistence type="inferred from homology"/>
<dbReference type="InterPro" id="IPR000086">
    <property type="entry name" value="NUDIX_hydrolase_dom"/>
</dbReference>
<evidence type="ECO:0000256" key="1">
    <source>
        <dbReference type="ARBA" id="ARBA00001946"/>
    </source>
</evidence>
<name>A0A0M4L4U7_9GAMM</name>
<dbReference type="PANTHER" id="PTHR43736:SF1">
    <property type="entry name" value="DIHYDRONEOPTERIN TRIPHOSPHATE DIPHOSPHATASE"/>
    <property type="match status" value="1"/>
</dbReference>
<dbReference type="Pfam" id="PF00293">
    <property type="entry name" value="NUDIX"/>
    <property type="match status" value="1"/>
</dbReference>
<dbReference type="Proteomes" id="UP000068905">
    <property type="component" value="Chromosome"/>
</dbReference>
<comment type="cofactor">
    <cofactor evidence="1">
        <name>Mg(2+)</name>
        <dbReference type="ChEBI" id="CHEBI:18420"/>
    </cofactor>
</comment>
<dbReference type="KEGG" id="tsn:W908_02530"/>
<dbReference type="NCBIfam" id="NF001937">
    <property type="entry name" value="PRK00714.1-4"/>
    <property type="match status" value="1"/>
</dbReference>
<evidence type="ECO:0000256" key="3">
    <source>
        <dbReference type="HAMAP-Rule" id="MF_00298"/>
    </source>
</evidence>
<dbReference type="EMBL" id="CP006911">
    <property type="protein sequence ID" value="ALE01576.1"/>
    <property type="molecule type" value="Genomic_DNA"/>
</dbReference>
<feature type="short sequence motif" description="Nudix box" evidence="3">
    <location>
        <begin position="38"/>
        <end position="59"/>
    </location>
</feature>
<keyword evidence="6" id="KW-1185">Reference proteome</keyword>
<organism evidence="5 6">
    <name type="scientific">Candidatus Pseudothioglobus singularis PS1</name>
    <dbReference type="NCBI Taxonomy" id="1125411"/>
    <lineage>
        <taxon>Bacteria</taxon>
        <taxon>Pseudomonadati</taxon>
        <taxon>Pseudomonadota</taxon>
        <taxon>Gammaproteobacteria</taxon>
        <taxon>Candidatus Pseudothioglobaceae</taxon>
        <taxon>Candidatus Pseudothioglobus</taxon>
    </lineage>
</organism>
<keyword evidence="2 3" id="KW-0378">Hydrolase</keyword>
<dbReference type="OrthoDB" id="9816040at2"/>
<dbReference type="SUPFAM" id="SSF55811">
    <property type="entry name" value="Nudix"/>
    <property type="match status" value="1"/>
</dbReference>